<comment type="caution">
    <text evidence="2">The sequence shown here is derived from an EMBL/GenBank/DDBJ whole genome shotgun (WGS) entry which is preliminary data.</text>
</comment>
<protein>
    <submittedName>
        <fullName evidence="2">Uncharacterized protein</fullName>
    </submittedName>
</protein>
<accession>A0AAD5XG60</accession>
<evidence type="ECO:0000256" key="1">
    <source>
        <dbReference type="SAM" id="MobiDB-lite"/>
    </source>
</evidence>
<feature type="compositionally biased region" description="Polar residues" evidence="1">
    <location>
        <begin position="44"/>
        <end position="53"/>
    </location>
</feature>
<proteinExistence type="predicted"/>
<dbReference type="Proteomes" id="UP001211907">
    <property type="component" value="Unassembled WGS sequence"/>
</dbReference>
<sequence length="75" mass="7928">MASVKNDSQTEKLVTVASVRFIGANHTSNALLAVHATPLLALTSRTNPATGSPESDESERQTFEHVARLAHDAAS</sequence>
<evidence type="ECO:0000313" key="3">
    <source>
        <dbReference type="Proteomes" id="UP001211907"/>
    </source>
</evidence>
<gene>
    <name evidence="2" type="ORF">HK100_001442</name>
</gene>
<keyword evidence="3" id="KW-1185">Reference proteome</keyword>
<dbReference type="AlphaFoldDB" id="A0AAD5XG60"/>
<feature type="non-terminal residue" evidence="2">
    <location>
        <position position="75"/>
    </location>
</feature>
<evidence type="ECO:0000313" key="2">
    <source>
        <dbReference type="EMBL" id="KAJ3115160.1"/>
    </source>
</evidence>
<name>A0AAD5XG60_9FUNG</name>
<dbReference type="EMBL" id="JADGJH010001310">
    <property type="protein sequence ID" value="KAJ3115160.1"/>
    <property type="molecule type" value="Genomic_DNA"/>
</dbReference>
<reference evidence="2" key="1">
    <citation type="submission" date="2020-05" db="EMBL/GenBank/DDBJ databases">
        <title>Phylogenomic resolution of chytrid fungi.</title>
        <authorList>
            <person name="Stajich J.E."/>
            <person name="Amses K."/>
            <person name="Simmons R."/>
            <person name="Seto K."/>
            <person name="Myers J."/>
            <person name="Bonds A."/>
            <person name="Quandt C.A."/>
            <person name="Barry K."/>
            <person name="Liu P."/>
            <person name="Grigoriev I."/>
            <person name="Longcore J.E."/>
            <person name="James T.Y."/>
        </authorList>
    </citation>
    <scope>NUCLEOTIDE SEQUENCE</scope>
    <source>
        <strain evidence="2">JEL0513</strain>
    </source>
</reference>
<organism evidence="2 3">
    <name type="scientific">Physocladia obscura</name>
    <dbReference type="NCBI Taxonomy" id="109957"/>
    <lineage>
        <taxon>Eukaryota</taxon>
        <taxon>Fungi</taxon>
        <taxon>Fungi incertae sedis</taxon>
        <taxon>Chytridiomycota</taxon>
        <taxon>Chytridiomycota incertae sedis</taxon>
        <taxon>Chytridiomycetes</taxon>
        <taxon>Chytridiales</taxon>
        <taxon>Chytriomycetaceae</taxon>
        <taxon>Physocladia</taxon>
    </lineage>
</organism>
<feature type="region of interest" description="Disordered" evidence="1">
    <location>
        <begin position="44"/>
        <end position="63"/>
    </location>
</feature>